<keyword evidence="1" id="KW-0560">Oxidoreductase</keyword>
<dbReference type="Gene3D" id="3.40.50.720">
    <property type="entry name" value="NAD(P)-binding Rossmann-like Domain"/>
    <property type="match status" value="1"/>
</dbReference>
<evidence type="ECO:0000256" key="1">
    <source>
        <dbReference type="ARBA" id="ARBA00023002"/>
    </source>
</evidence>
<keyword evidence="5" id="KW-1185">Reference proteome</keyword>
<feature type="domain" description="Gfo/Idh/MocA-like oxidoreductase N-terminal" evidence="2">
    <location>
        <begin position="5"/>
        <end position="126"/>
    </location>
</feature>
<dbReference type="OrthoDB" id="9815825at2"/>
<dbReference type="InterPro" id="IPR050463">
    <property type="entry name" value="Gfo/Idh/MocA_oxidrdct_glycsds"/>
</dbReference>
<gene>
    <name evidence="4" type="ORF">E1298_40705</name>
</gene>
<reference evidence="4 5" key="1">
    <citation type="submission" date="2019-03" db="EMBL/GenBank/DDBJ databases">
        <title>Draft genome sequences of novel Actinobacteria.</title>
        <authorList>
            <person name="Sahin N."/>
            <person name="Ay H."/>
            <person name="Saygin H."/>
        </authorList>
    </citation>
    <scope>NUCLEOTIDE SEQUENCE [LARGE SCALE GENOMIC DNA]</scope>
    <source>
        <strain evidence="4 5">H3C3</strain>
    </source>
</reference>
<dbReference type="PANTHER" id="PTHR43818">
    <property type="entry name" value="BCDNA.GH03377"/>
    <property type="match status" value="1"/>
</dbReference>
<dbReference type="Proteomes" id="UP000294513">
    <property type="component" value="Unassembled WGS sequence"/>
</dbReference>
<accession>A0A4R5A623</accession>
<dbReference type="AlphaFoldDB" id="A0A4R5A623"/>
<evidence type="ECO:0000259" key="3">
    <source>
        <dbReference type="Pfam" id="PF22685"/>
    </source>
</evidence>
<sequence>MDEKIRVGVIGANPDRGWAARAHIPALRALPGYDVTAVGTSRRESADEAARRFGVPHAFTDAHELAAHPDVDLVAITVKVPAHRELVRAVLDAGKHVYCEWPLARTTHEAEELTKLVEDAGVRHAIGLQARFSPAVQYARDLVADGYVGQVSSVNVYSARGKGAGARIPSWAAYTLDQANAAGTLEVGAGHTLDAMAYITGAVTELSAELALLHSDYTVEETAETIKATSPDQILVNAVLTNGAMASVHVHDAKGAGGCTRIEIAGTDGDLAITSSGPAAAQGVQIGALAVHGSQEPGSQLTELPVPARYLRVPEHARDVEVVNVAQLYARLADDIRTGGRSTPGFHEGLRLHRLLDAVRLSAENGRRQTVAHG</sequence>
<dbReference type="InterPro" id="IPR055080">
    <property type="entry name" value="Gal80p-like_C"/>
</dbReference>
<dbReference type="EMBL" id="SMKU01000394">
    <property type="protein sequence ID" value="TDD66084.1"/>
    <property type="molecule type" value="Genomic_DNA"/>
</dbReference>
<evidence type="ECO:0000313" key="4">
    <source>
        <dbReference type="EMBL" id="TDD66084.1"/>
    </source>
</evidence>
<dbReference type="SUPFAM" id="SSF55347">
    <property type="entry name" value="Glyceraldehyde-3-phosphate dehydrogenase-like, C-terminal domain"/>
    <property type="match status" value="1"/>
</dbReference>
<protein>
    <submittedName>
        <fullName evidence="4">Gfo/Idh/MocA family oxidoreductase</fullName>
    </submittedName>
</protein>
<dbReference type="PANTHER" id="PTHR43818:SF11">
    <property type="entry name" value="BCDNA.GH03377"/>
    <property type="match status" value="1"/>
</dbReference>
<dbReference type="GO" id="GO:0000166">
    <property type="term" value="F:nucleotide binding"/>
    <property type="evidence" value="ECO:0007669"/>
    <property type="project" value="InterPro"/>
</dbReference>
<dbReference type="Pfam" id="PF01408">
    <property type="entry name" value="GFO_IDH_MocA"/>
    <property type="match status" value="1"/>
</dbReference>
<name>A0A4R5A623_9ACTN</name>
<evidence type="ECO:0000259" key="2">
    <source>
        <dbReference type="Pfam" id="PF01408"/>
    </source>
</evidence>
<dbReference type="InterPro" id="IPR000683">
    <property type="entry name" value="Gfo/Idh/MocA-like_OxRdtase_N"/>
</dbReference>
<feature type="domain" description="Gal80p-like C-terminal" evidence="3">
    <location>
        <begin position="134"/>
        <end position="275"/>
    </location>
</feature>
<dbReference type="InterPro" id="IPR036291">
    <property type="entry name" value="NAD(P)-bd_dom_sf"/>
</dbReference>
<dbReference type="Gene3D" id="3.30.360.10">
    <property type="entry name" value="Dihydrodipicolinate Reductase, domain 2"/>
    <property type="match status" value="1"/>
</dbReference>
<dbReference type="GO" id="GO:0016491">
    <property type="term" value="F:oxidoreductase activity"/>
    <property type="evidence" value="ECO:0007669"/>
    <property type="project" value="UniProtKB-KW"/>
</dbReference>
<proteinExistence type="predicted"/>
<evidence type="ECO:0000313" key="5">
    <source>
        <dbReference type="Proteomes" id="UP000294513"/>
    </source>
</evidence>
<organism evidence="4 5">
    <name type="scientific">Actinomadura rubrisoli</name>
    <dbReference type="NCBI Taxonomy" id="2530368"/>
    <lineage>
        <taxon>Bacteria</taxon>
        <taxon>Bacillati</taxon>
        <taxon>Actinomycetota</taxon>
        <taxon>Actinomycetes</taxon>
        <taxon>Streptosporangiales</taxon>
        <taxon>Thermomonosporaceae</taxon>
        <taxon>Actinomadura</taxon>
    </lineage>
</organism>
<comment type="caution">
    <text evidence="4">The sequence shown here is derived from an EMBL/GenBank/DDBJ whole genome shotgun (WGS) entry which is preliminary data.</text>
</comment>
<dbReference type="Pfam" id="PF22685">
    <property type="entry name" value="Gal80p_C-like"/>
    <property type="match status" value="1"/>
</dbReference>
<dbReference type="SUPFAM" id="SSF51735">
    <property type="entry name" value="NAD(P)-binding Rossmann-fold domains"/>
    <property type="match status" value="1"/>
</dbReference>